<dbReference type="PANTHER" id="PTHR30006">
    <property type="entry name" value="THIAMINE-BINDING PERIPLASMIC PROTEIN-RELATED"/>
    <property type="match status" value="1"/>
</dbReference>
<gene>
    <name evidence="4" type="ORF">NEA10_15660</name>
</gene>
<dbReference type="PIRSF" id="PIRSF002825">
    <property type="entry name" value="CfbpA"/>
    <property type="match status" value="1"/>
</dbReference>
<dbReference type="RefSeq" id="WP_252662239.1">
    <property type="nucleotide sequence ID" value="NZ_CP098611.1"/>
</dbReference>
<dbReference type="Proteomes" id="UP001056708">
    <property type="component" value="Chromosome"/>
</dbReference>
<keyword evidence="2" id="KW-0410">Iron transport</keyword>
<dbReference type="EMBL" id="CP098611">
    <property type="protein sequence ID" value="USR90270.1"/>
    <property type="molecule type" value="Genomic_DNA"/>
</dbReference>
<dbReference type="Gene3D" id="3.40.190.10">
    <property type="entry name" value="Periplasmic binding protein-like II"/>
    <property type="match status" value="2"/>
</dbReference>
<evidence type="ECO:0000256" key="3">
    <source>
        <dbReference type="ARBA" id="ARBA00022729"/>
    </source>
</evidence>
<evidence type="ECO:0000313" key="5">
    <source>
        <dbReference type="Proteomes" id="UP001056708"/>
    </source>
</evidence>
<proteinExistence type="inferred from homology"/>
<keyword evidence="2" id="KW-0813">Transport</keyword>
<evidence type="ECO:0000256" key="2">
    <source>
        <dbReference type="ARBA" id="ARBA00022496"/>
    </source>
</evidence>
<dbReference type="PROSITE" id="PS51318">
    <property type="entry name" value="TAT"/>
    <property type="match status" value="1"/>
</dbReference>
<evidence type="ECO:0000256" key="1">
    <source>
        <dbReference type="ARBA" id="ARBA00008520"/>
    </source>
</evidence>
<dbReference type="InterPro" id="IPR006311">
    <property type="entry name" value="TAT_signal"/>
</dbReference>
<evidence type="ECO:0000313" key="4">
    <source>
        <dbReference type="EMBL" id="USR90270.1"/>
    </source>
</evidence>
<dbReference type="PANTHER" id="PTHR30006:SF15">
    <property type="entry name" value="IRON-UTILIZATION PERIPLASMIC PROTEIN"/>
    <property type="match status" value="1"/>
</dbReference>
<accession>A0ABY5AM44</accession>
<keyword evidence="3" id="KW-0732">Signal</keyword>
<keyword evidence="5" id="KW-1185">Reference proteome</keyword>
<organism evidence="4 5">
    <name type="scientific">Phormidium yuhuli AB48</name>
    <dbReference type="NCBI Taxonomy" id="2940671"/>
    <lineage>
        <taxon>Bacteria</taxon>
        <taxon>Bacillati</taxon>
        <taxon>Cyanobacteriota</taxon>
        <taxon>Cyanophyceae</taxon>
        <taxon>Oscillatoriophycideae</taxon>
        <taxon>Oscillatoriales</taxon>
        <taxon>Oscillatoriaceae</taxon>
        <taxon>Phormidium</taxon>
        <taxon>Phormidium yuhuli</taxon>
    </lineage>
</organism>
<dbReference type="CDD" id="cd13542">
    <property type="entry name" value="PBP2_FutA1_ilke"/>
    <property type="match status" value="1"/>
</dbReference>
<keyword evidence="2" id="KW-0406">Ion transport</keyword>
<reference evidence="4" key="1">
    <citation type="submission" date="2022-06" db="EMBL/GenBank/DDBJ databases">
        <title>Genome sequence of Phormidium yuhuli AB48 isolated from an industrial photobioreactor environment.</title>
        <authorList>
            <person name="Qiu Y."/>
            <person name="Noonan A.J.C."/>
            <person name="Dofher K."/>
            <person name="Koch M."/>
            <person name="Kieft B."/>
            <person name="Lin X."/>
            <person name="Ziels R.M."/>
            <person name="Hallam S.J."/>
        </authorList>
    </citation>
    <scope>NUCLEOTIDE SEQUENCE</scope>
    <source>
        <strain evidence="4">AB48</strain>
    </source>
</reference>
<protein>
    <submittedName>
        <fullName evidence="4">Fe(3+) ABC transporter substrate-binding protein</fullName>
    </submittedName>
</protein>
<comment type="similarity">
    <text evidence="1">Belongs to the bacterial solute-binding protein 1 family.</text>
</comment>
<sequence length="346" mass="38240">MTTKISRRTFFVGGTALTALVVSNLPRRVSAQTRTLNLYSSRHYDTDDAIYEAFGEVNLIEASSEELIERIQSEGANSPADVLLTVDAGRLWRAEQAGLFQPVRTPKLEERIPASLRHPDGLWYGFTQRARVLYYSRDRVNPADLSTFEALAEPQWRGKILTRTSSNIYNLSLTASRIAIHGESETRRWLNGLVGNFAREPESNDTGQIRAVAAGVGDVAIANSYYFIRLQKSTDPADQEVVEKVALFFPNTGPGERGTPVNISGAGVLQNAPNREAAIEFLEHLASDEIQREFASANNEYPVVDGIPIDPVLASHGELQPDPLNVADLGRYQPDAARLMDEAGWR</sequence>
<keyword evidence="2" id="KW-0408">Iron</keyword>
<dbReference type="SUPFAM" id="SSF53850">
    <property type="entry name" value="Periplasmic binding protein-like II"/>
    <property type="match status" value="1"/>
</dbReference>
<dbReference type="InterPro" id="IPR026045">
    <property type="entry name" value="Ferric-bd"/>
</dbReference>
<dbReference type="Pfam" id="PF13343">
    <property type="entry name" value="SBP_bac_6"/>
    <property type="match status" value="1"/>
</dbReference>
<name>A0ABY5AM44_9CYAN</name>